<dbReference type="EMBL" id="KN832887">
    <property type="protein sequence ID" value="KIM95290.1"/>
    <property type="molecule type" value="Genomic_DNA"/>
</dbReference>
<dbReference type="Gene3D" id="2.40.70.10">
    <property type="entry name" value="Acid Proteases"/>
    <property type="match status" value="1"/>
</dbReference>
<evidence type="ECO:0000313" key="2">
    <source>
        <dbReference type="EMBL" id="KIM95290.1"/>
    </source>
</evidence>
<gene>
    <name evidence="2" type="ORF">OIDMADRAFT_21123</name>
</gene>
<dbReference type="InterPro" id="IPR033121">
    <property type="entry name" value="PEPTIDASE_A1"/>
</dbReference>
<dbReference type="Proteomes" id="UP000054321">
    <property type="component" value="Unassembled WGS sequence"/>
</dbReference>
<name>A0A0C3GGL1_OIDMZ</name>
<proteinExistence type="predicted"/>
<dbReference type="PROSITE" id="PS51767">
    <property type="entry name" value="PEPTIDASE_A1"/>
    <property type="match status" value="1"/>
</dbReference>
<evidence type="ECO:0000313" key="3">
    <source>
        <dbReference type="Proteomes" id="UP000054321"/>
    </source>
</evidence>
<dbReference type="HOGENOM" id="CLU_1787363_0_0_1"/>
<protein>
    <recommendedName>
        <fullName evidence="1">Peptidase A1 domain-containing protein</fullName>
    </recommendedName>
</protein>
<reference evidence="2 3" key="1">
    <citation type="submission" date="2014-04" db="EMBL/GenBank/DDBJ databases">
        <authorList>
            <consortium name="DOE Joint Genome Institute"/>
            <person name="Kuo A."/>
            <person name="Martino E."/>
            <person name="Perotto S."/>
            <person name="Kohler A."/>
            <person name="Nagy L.G."/>
            <person name="Floudas D."/>
            <person name="Copeland A."/>
            <person name="Barry K.W."/>
            <person name="Cichocki N."/>
            <person name="Veneault-Fourrey C."/>
            <person name="LaButti K."/>
            <person name="Lindquist E.A."/>
            <person name="Lipzen A."/>
            <person name="Lundell T."/>
            <person name="Morin E."/>
            <person name="Murat C."/>
            <person name="Sun H."/>
            <person name="Tunlid A."/>
            <person name="Henrissat B."/>
            <person name="Grigoriev I.V."/>
            <person name="Hibbett D.S."/>
            <person name="Martin F."/>
            <person name="Nordberg H.P."/>
            <person name="Cantor M.N."/>
            <person name="Hua S.X."/>
        </authorList>
    </citation>
    <scope>NUCLEOTIDE SEQUENCE [LARGE SCALE GENOMIC DNA]</scope>
    <source>
        <strain evidence="2 3">Zn</strain>
    </source>
</reference>
<evidence type="ECO:0000259" key="1">
    <source>
        <dbReference type="PROSITE" id="PS51767"/>
    </source>
</evidence>
<keyword evidence="3" id="KW-1185">Reference proteome</keyword>
<feature type="domain" description="Peptidase A1" evidence="1">
    <location>
        <begin position="1"/>
        <end position="143"/>
    </location>
</feature>
<sequence>MTTTNTKGLKDVLLNESVANLQVTLTTSPNIGFPEHFLSKILATVNTTMGRCLGGHCLDCDSELDRLPVLSILTGDQKFDIMPRDYIRKSTRPGKNEKECGVVFGRCYDMKGNRDEGQICLGSPFLDKLYTVFDWDTISFGKLSE</sequence>
<dbReference type="InParanoid" id="A0A0C3GGL1"/>
<dbReference type="SUPFAM" id="SSF50630">
    <property type="entry name" value="Acid proteases"/>
    <property type="match status" value="1"/>
</dbReference>
<dbReference type="AlphaFoldDB" id="A0A0C3GGL1"/>
<reference evidence="3" key="2">
    <citation type="submission" date="2015-01" db="EMBL/GenBank/DDBJ databases">
        <title>Evolutionary Origins and Diversification of the Mycorrhizal Mutualists.</title>
        <authorList>
            <consortium name="DOE Joint Genome Institute"/>
            <consortium name="Mycorrhizal Genomics Consortium"/>
            <person name="Kohler A."/>
            <person name="Kuo A."/>
            <person name="Nagy L.G."/>
            <person name="Floudas D."/>
            <person name="Copeland A."/>
            <person name="Barry K.W."/>
            <person name="Cichocki N."/>
            <person name="Veneault-Fourrey C."/>
            <person name="LaButti K."/>
            <person name="Lindquist E.A."/>
            <person name="Lipzen A."/>
            <person name="Lundell T."/>
            <person name="Morin E."/>
            <person name="Murat C."/>
            <person name="Riley R."/>
            <person name="Ohm R."/>
            <person name="Sun H."/>
            <person name="Tunlid A."/>
            <person name="Henrissat B."/>
            <person name="Grigoriev I.V."/>
            <person name="Hibbett D.S."/>
            <person name="Martin F."/>
        </authorList>
    </citation>
    <scope>NUCLEOTIDE SEQUENCE [LARGE SCALE GENOMIC DNA]</scope>
    <source>
        <strain evidence="3">Zn</strain>
    </source>
</reference>
<dbReference type="InterPro" id="IPR021109">
    <property type="entry name" value="Peptidase_aspartic_dom_sf"/>
</dbReference>
<dbReference type="Pfam" id="PF00026">
    <property type="entry name" value="Asp"/>
    <property type="match status" value="1"/>
</dbReference>
<organism evidence="2 3">
    <name type="scientific">Oidiodendron maius (strain Zn)</name>
    <dbReference type="NCBI Taxonomy" id="913774"/>
    <lineage>
        <taxon>Eukaryota</taxon>
        <taxon>Fungi</taxon>
        <taxon>Dikarya</taxon>
        <taxon>Ascomycota</taxon>
        <taxon>Pezizomycotina</taxon>
        <taxon>Leotiomycetes</taxon>
        <taxon>Leotiomycetes incertae sedis</taxon>
        <taxon>Myxotrichaceae</taxon>
        <taxon>Oidiodendron</taxon>
    </lineage>
</organism>
<accession>A0A0C3GGL1</accession>